<dbReference type="EMBL" id="CP034248">
    <property type="protein sequence ID" value="AZK45966.1"/>
    <property type="molecule type" value="Genomic_DNA"/>
</dbReference>
<keyword evidence="2 5" id="KW-0812">Transmembrane</keyword>
<feature type="transmembrane region" description="Helical" evidence="5">
    <location>
        <begin position="114"/>
        <end position="131"/>
    </location>
</feature>
<feature type="transmembrane region" description="Helical" evidence="5">
    <location>
        <begin position="21"/>
        <end position="43"/>
    </location>
</feature>
<feature type="transmembrane region" description="Helical" evidence="5">
    <location>
        <begin position="204"/>
        <end position="221"/>
    </location>
</feature>
<sequence>MSNQVYGKKAAASRNGNKLSVANWLLMFGIVILMIWAPFQAGLFNGLLLQFDRPIFWSVIIGSVLLLIWLAAYYKKIKLEDQRDWTAVFVILLPITYLISLISAASHYFAMNMLFIQCLYAIMFIIGLYLMQNKQANRFVETTTITAAYIIVMFGLLNWLGQGRTASAIVGWFSGTVYEGQYHQAVWIDANGPRLASVFQYPNTYAAFLMAFFFVAVFAITRSSKWYVQAIHAFMLVPMALSILLTLSRGGLVFLPIVFIVLLLFLKPAKQLLWILYCLIAGIGTLLIAKPVTNLGQQFHQGLINDPAKGWGYVLIVSVIVAALAWVIQRFLAPKLEQRLGGLSERKLSNLWLPVSSVVAVVILAAVFLGTNAKHILPGNIGERLENINFQQHSVLERLTFYKDAVKVMKDYPVIGAGGGAWASLYEKYQNNPYLSRQAHSFVMQYLVEVGILGFVVFLAFILFIFYKYIKSYIRSSEERRESYFIYFILVFSLLIHSMMDFNMSYVYIGILVFLGLAGMSAAMDNKPVKRLALKASTARGLYGAVTVVASLILIFTSIRYIQANDEVSRGRELMSTSTNFQEIKAPLERALQKRANQPDAVLNLHVLMKAGYEQTQDESFYNESYKLLTNALKKEPFNKSIYNQLMALHQLKGESEQVYAILRDNADKYAWDMNWYDQLISQSYELGYQALGQGAIAEKEKYFKTGLDAYAHVSAGVEHLKTLPPGQFQGGEFYITPQMTLSAGKMQFMMNEPEQAAIILKNGLTEDLNDTTMRDIAVWYLAALQKSGASDQPVYDQLIQIAPAEKDTIDQLAKLQF</sequence>
<keyword evidence="8" id="KW-1185">Reference proteome</keyword>
<comment type="subcellular location">
    <subcellularLocation>
        <location evidence="1">Membrane</location>
        <topology evidence="1">Multi-pass membrane protein</topology>
    </subcellularLocation>
</comment>
<evidence type="ECO:0000256" key="1">
    <source>
        <dbReference type="ARBA" id="ARBA00004141"/>
    </source>
</evidence>
<feature type="transmembrane region" description="Helical" evidence="5">
    <location>
        <begin position="86"/>
        <end position="108"/>
    </location>
</feature>
<organism evidence="7 8">
    <name type="scientific">Paenibacillus lentus</name>
    <dbReference type="NCBI Taxonomy" id="1338368"/>
    <lineage>
        <taxon>Bacteria</taxon>
        <taxon>Bacillati</taxon>
        <taxon>Bacillota</taxon>
        <taxon>Bacilli</taxon>
        <taxon>Bacillales</taxon>
        <taxon>Paenibacillaceae</taxon>
        <taxon>Paenibacillus</taxon>
    </lineage>
</organism>
<evidence type="ECO:0000313" key="8">
    <source>
        <dbReference type="Proteomes" id="UP000273145"/>
    </source>
</evidence>
<feature type="transmembrane region" description="Helical" evidence="5">
    <location>
        <begin position="272"/>
        <end position="289"/>
    </location>
</feature>
<dbReference type="InterPro" id="IPR007016">
    <property type="entry name" value="O-antigen_ligase-rel_domated"/>
</dbReference>
<feature type="transmembrane region" description="Helical" evidence="5">
    <location>
        <begin position="55"/>
        <end position="74"/>
    </location>
</feature>
<dbReference type="Proteomes" id="UP000273145">
    <property type="component" value="Chromosome"/>
</dbReference>
<evidence type="ECO:0000256" key="5">
    <source>
        <dbReference type="SAM" id="Phobius"/>
    </source>
</evidence>
<proteinExistence type="predicted"/>
<keyword evidence="3 5" id="KW-1133">Transmembrane helix</keyword>
<evidence type="ECO:0000256" key="4">
    <source>
        <dbReference type="ARBA" id="ARBA00023136"/>
    </source>
</evidence>
<feature type="transmembrane region" description="Helical" evidence="5">
    <location>
        <begin position="143"/>
        <end position="161"/>
    </location>
</feature>
<evidence type="ECO:0000313" key="7">
    <source>
        <dbReference type="EMBL" id="AZK45966.1"/>
    </source>
</evidence>
<accession>A0A3S8RSJ3</accession>
<feature type="transmembrane region" description="Helical" evidence="5">
    <location>
        <begin position="233"/>
        <end position="266"/>
    </location>
</feature>
<dbReference type="PANTHER" id="PTHR37422">
    <property type="entry name" value="TEICHURONIC ACID BIOSYNTHESIS PROTEIN TUAE"/>
    <property type="match status" value="1"/>
</dbReference>
<reference evidence="7 8" key="1">
    <citation type="submission" date="2018-11" db="EMBL/GenBank/DDBJ databases">
        <title>Genome sequencing of Paenibacillus lentus DSM25539(T).</title>
        <authorList>
            <person name="Kook J.-K."/>
            <person name="Park S.-N."/>
            <person name="Lim Y.K."/>
        </authorList>
    </citation>
    <scope>NUCLEOTIDE SEQUENCE [LARGE SCALE GENOMIC DNA]</scope>
    <source>
        <strain evidence="7 8">DSM 25539</strain>
    </source>
</reference>
<dbReference type="InterPro" id="IPR051533">
    <property type="entry name" value="WaaL-like"/>
</dbReference>
<dbReference type="KEGG" id="plen:EIM92_06895"/>
<evidence type="ECO:0000256" key="3">
    <source>
        <dbReference type="ARBA" id="ARBA00022989"/>
    </source>
</evidence>
<name>A0A3S8RSJ3_9BACL</name>
<dbReference type="Pfam" id="PF04932">
    <property type="entry name" value="Wzy_C"/>
    <property type="match status" value="1"/>
</dbReference>
<keyword evidence="4 5" id="KW-0472">Membrane</keyword>
<evidence type="ECO:0000256" key="2">
    <source>
        <dbReference type="ARBA" id="ARBA00022692"/>
    </source>
</evidence>
<feature type="transmembrane region" description="Helical" evidence="5">
    <location>
        <begin position="543"/>
        <end position="562"/>
    </location>
</feature>
<feature type="transmembrane region" description="Helical" evidence="5">
    <location>
        <begin position="506"/>
        <end position="523"/>
    </location>
</feature>
<dbReference type="OrthoDB" id="1808577at2"/>
<dbReference type="RefSeq" id="WP_125082056.1">
    <property type="nucleotide sequence ID" value="NZ_CP034248.1"/>
</dbReference>
<dbReference type="PANTHER" id="PTHR37422:SF13">
    <property type="entry name" value="LIPOPOLYSACCHARIDE BIOSYNTHESIS PROTEIN PA4999-RELATED"/>
    <property type="match status" value="1"/>
</dbReference>
<feature type="transmembrane region" description="Helical" evidence="5">
    <location>
        <begin position="446"/>
        <end position="470"/>
    </location>
</feature>
<feature type="transmembrane region" description="Helical" evidence="5">
    <location>
        <begin position="482"/>
        <end position="500"/>
    </location>
</feature>
<feature type="domain" description="O-antigen ligase-related" evidence="6">
    <location>
        <begin position="313"/>
        <end position="459"/>
    </location>
</feature>
<feature type="transmembrane region" description="Helical" evidence="5">
    <location>
        <begin position="310"/>
        <end position="331"/>
    </location>
</feature>
<protein>
    <submittedName>
        <fullName evidence="7">Polymerase</fullName>
    </submittedName>
</protein>
<gene>
    <name evidence="7" type="ORF">EIM92_06895</name>
</gene>
<evidence type="ECO:0000259" key="6">
    <source>
        <dbReference type="Pfam" id="PF04932"/>
    </source>
</evidence>
<dbReference type="AlphaFoldDB" id="A0A3S8RSJ3"/>
<feature type="transmembrane region" description="Helical" evidence="5">
    <location>
        <begin position="351"/>
        <end position="370"/>
    </location>
</feature>
<dbReference type="GO" id="GO:0016020">
    <property type="term" value="C:membrane"/>
    <property type="evidence" value="ECO:0007669"/>
    <property type="project" value="UniProtKB-SubCell"/>
</dbReference>